<dbReference type="Pfam" id="PF00355">
    <property type="entry name" value="Rieske"/>
    <property type="match status" value="1"/>
</dbReference>
<dbReference type="GO" id="GO:0051537">
    <property type="term" value="F:2 iron, 2 sulfur cluster binding"/>
    <property type="evidence" value="ECO:0007669"/>
    <property type="project" value="UniProtKB-KW"/>
</dbReference>
<evidence type="ECO:0000256" key="4">
    <source>
        <dbReference type="ARBA" id="ARBA00023004"/>
    </source>
</evidence>
<dbReference type="SUPFAM" id="SSF50022">
    <property type="entry name" value="ISP domain"/>
    <property type="match status" value="1"/>
</dbReference>
<evidence type="ECO:0000256" key="5">
    <source>
        <dbReference type="ARBA" id="ARBA00023014"/>
    </source>
</evidence>
<dbReference type="CDD" id="cd08878">
    <property type="entry name" value="RHO_alpha_C_DMO-like"/>
    <property type="match status" value="1"/>
</dbReference>
<name>A0A1H0H094_9RHOB</name>
<keyword evidence="1" id="KW-0001">2Fe-2S</keyword>
<dbReference type="InterPro" id="IPR017941">
    <property type="entry name" value="Rieske_2Fe-2S"/>
</dbReference>
<evidence type="ECO:0000259" key="6">
    <source>
        <dbReference type="PROSITE" id="PS51296"/>
    </source>
</evidence>
<feature type="domain" description="Rieske" evidence="6">
    <location>
        <begin position="29"/>
        <end position="130"/>
    </location>
</feature>
<dbReference type="PANTHER" id="PTHR21266">
    <property type="entry name" value="IRON-SULFUR DOMAIN CONTAINING PROTEIN"/>
    <property type="match status" value="1"/>
</dbReference>
<gene>
    <name evidence="7" type="ORF">SAMN05444142_102465</name>
</gene>
<accession>A0A1H0H094</accession>
<protein>
    <submittedName>
        <fullName evidence="7">Vanillate O-demethylase monooxygenase subunit</fullName>
    </submittedName>
</protein>
<keyword evidence="3" id="KW-0560">Oxidoreductase</keyword>
<evidence type="ECO:0000313" key="7">
    <source>
        <dbReference type="EMBL" id="SHJ94186.1"/>
    </source>
</evidence>
<dbReference type="GO" id="GO:0008168">
    <property type="term" value="F:methyltransferase activity"/>
    <property type="evidence" value="ECO:0007669"/>
    <property type="project" value="UniProtKB-KW"/>
</dbReference>
<evidence type="ECO:0000313" key="8">
    <source>
        <dbReference type="Proteomes" id="UP000324252"/>
    </source>
</evidence>
<organism evidence="7 8">
    <name type="scientific">Lutimaribacter pacificus</name>
    <dbReference type="NCBI Taxonomy" id="391948"/>
    <lineage>
        <taxon>Bacteria</taxon>
        <taxon>Pseudomonadati</taxon>
        <taxon>Pseudomonadota</taxon>
        <taxon>Alphaproteobacteria</taxon>
        <taxon>Rhodobacterales</taxon>
        <taxon>Roseobacteraceae</taxon>
        <taxon>Lutimaribacter</taxon>
    </lineage>
</organism>
<dbReference type="EMBL" id="FQZZ01000002">
    <property type="protein sequence ID" value="SHJ94186.1"/>
    <property type="molecule type" value="Genomic_DNA"/>
</dbReference>
<dbReference type="Gene3D" id="3.90.380.10">
    <property type="entry name" value="Naphthalene 1,2-dioxygenase Alpha Subunit, Chain A, domain 1"/>
    <property type="match status" value="1"/>
</dbReference>
<dbReference type="InterPro" id="IPR044043">
    <property type="entry name" value="VanA_C_cat"/>
</dbReference>
<dbReference type="Gene3D" id="2.102.10.10">
    <property type="entry name" value="Rieske [2Fe-2S] iron-sulphur domain"/>
    <property type="match status" value="1"/>
</dbReference>
<dbReference type="SUPFAM" id="SSF55961">
    <property type="entry name" value="Bet v1-like"/>
    <property type="match status" value="1"/>
</dbReference>
<keyword evidence="8" id="KW-1185">Reference proteome</keyword>
<evidence type="ECO:0000256" key="3">
    <source>
        <dbReference type="ARBA" id="ARBA00023002"/>
    </source>
</evidence>
<evidence type="ECO:0000256" key="1">
    <source>
        <dbReference type="ARBA" id="ARBA00022714"/>
    </source>
</evidence>
<dbReference type="InterPro" id="IPR036922">
    <property type="entry name" value="Rieske_2Fe-2S_sf"/>
</dbReference>
<evidence type="ECO:0000256" key="2">
    <source>
        <dbReference type="ARBA" id="ARBA00022723"/>
    </source>
</evidence>
<dbReference type="InterPro" id="IPR050584">
    <property type="entry name" value="Cholesterol_7-desaturase"/>
</dbReference>
<dbReference type="AlphaFoldDB" id="A0A1H0H094"/>
<dbReference type="Pfam" id="PF19112">
    <property type="entry name" value="VanA_C"/>
    <property type="match status" value="1"/>
</dbReference>
<keyword evidence="7" id="KW-0808">Transferase</keyword>
<keyword evidence="5" id="KW-0411">Iron-sulfur</keyword>
<dbReference type="GO" id="GO:0004497">
    <property type="term" value="F:monooxygenase activity"/>
    <property type="evidence" value="ECO:0007669"/>
    <property type="project" value="UniProtKB-KW"/>
</dbReference>
<dbReference type="Proteomes" id="UP000324252">
    <property type="component" value="Unassembled WGS sequence"/>
</dbReference>
<keyword evidence="7" id="KW-0489">Methyltransferase</keyword>
<dbReference type="GO" id="GO:0032259">
    <property type="term" value="P:methylation"/>
    <property type="evidence" value="ECO:0007669"/>
    <property type="project" value="UniProtKB-KW"/>
</dbReference>
<dbReference type="PROSITE" id="PS51296">
    <property type="entry name" value="RIESKE"/>
    <property type="match status" value="1"/>
</dbReference>
<reference evidence="7 8" key="1">
    <citation type="submission" date="2016-11" db="EMBL/GenBank/DDBJ databases">
        <authorList>
            <person name="Varghese N."/>
            <person name="Submissions S."/>
        </authorList>
    </citation>
    <scope>NUCLEOTIDE SEQUENCE [LARGE SCALE GENOMIC DNA]</scope>
    <source>
        <strain evidence="7 8">DSM 29620</strain>
    </source>
</reference>
<keyword evidence="2" id="KW-0479">Metal-binding</keyword>
<keyword evidence="4" id="KW-0408">Iron</keyword>
<dbReference type="GO" id="GO:0046872">
    <property type="term" value="F:metal ion binding"/>
    <property type="evidence" value="ECO:0007669"/>
    <property type="project" value="UniProtKB-KW"/>
</dbReference>
<sequence length="376" mass="42436">MMVPNRDKVPQGAQGSRGMFAMSFVRNAWYVAGWSRDFGDALKPVTITGQNMVMFRASTGRVVALEDRCPHKQLPLSKGKRIGDTVQCGYHGMTFDCSGKCVRVPGQDNLPRSAYVDAFPVEERNGIVWVWTGEPDKADPSKIFHMEEFDDPGWHAHHGGALHIRAHYLNVAENLVDPAHVSFVHPTTLGSAASEDVPVHVSTSGEVITAWRWIRNAPPVGFFQKFGGFAGNVDRWHYYYLHLPSTAVIDFGSVDAGLNLPEESRDRGVRIFALHFVTPVTEDYTIDHWMHLRNIAQGDEDASAQMDAMFRIAFDEDKEVLEAIHEEEQRPQKRKPIRIAIDKAPNVYRKRIRDLIEAETTEYLGEPVRPTFVQLD</sequence>
<dbReference type="PANTHER" id="PTHR21266:SF60">
    <property type="entry name" value="3-KETOSTEROID-9-ALPHA-MONOOXYGENASE, OXYGENASE COMPONENT"/>
    <property type="match status" value="1"/>
</dbReference>
<proteinExistence type="predicted"/>
<keyword evidence="7" id="KW-0503">Monooxygenase</keyword>